<dbReference type="EMBL" id="KV584832">
    <property type="protein sequence ID" value="OPL33105.1"/>
    <property type="molecule type" value="Genomic_DNA"/>
</dbReference>
<protein>
    <submittedName>
        <fullName evidence="2">Uncharacterized protein</fullName>
    </submittedName>
</protein>
<reference evidence="2 3" key="1">
    <citation type="journal article" date="2016" name="PLoS ONE">
        <title>A First Insight into the Genome of the Filter-Feeder Mussel Mytilus galloprovincialis.</title>
        <authorList>
            <person name="Murgarella M."/>
            <person name="Puiu D."/>
            <person name="Novoa B."/>
            <person name="Figueras A."/>
            <person name="Posada D."/>
            <person name="Canchaya C."/>
        </authorList>
    </citation>
    <scope>NUCLEOTIDE SEQUENCE [LARGE SCALE GENOMIC DNA]</scope>
    <source>
        <tissue evidence="2">Muscle</tissue>
    </source>
</reference>
<dbReference type="AlphaFoldDB" id="A0A3L5TT26"/>
<evidence type="ECO:0000313" key="3">
    <source>
        <dbReference type="Proteomes" id="UP000266721"/>
    </source>
</evidence>
<organism evidence="2 3">
    <name type="scientific">Mytilus galloprovincialis</name>
    <name type="common">Mediterranean mussel</name>
    <dbReference type="NCBI Taxonomy" id="29158"/>
    <lineage>
        <taxon>Eukaryota</taxon>
        <taxon>Metazoa</taxon>
        <taxon>Spiralia</taxon>
        <taxon>Lophotrochozoa</taxon>
        <taxon>Mollusca</taxon>
        <taxon>Bivalvia</taxon>
        <taxon>Autobranchia</taxon>
        <taxon>Pteriomorphia</taxon>
        <taxon>Mytilida</taxon>
        <taxon>Mytiloidea</taxon>
        <taxon>Mytilidae</taxon>
        <taxon>Mytilinae</taxon>
        <taxon>Mytilus</taxon>
    </lineage>
</organism>
<feature type="non-terminal residue" evidence="2">
    <location>
        <position position="1"/>
    </location>
</feature>
<name>A0A3L5TT26_MYTGA</name>
<proteinExistence type="predicted"/>
<sequence length="101" mass="10207">MEWIRKNTDLRVGTSESGLYVPEDIISSVAITVSSWSMTFYGTATDPLPTADDSDSSTSTVAIAVGVIIGVVVVGVIIGVVVKCVAAGAAVGPAGETGFNS</sequence>
<gene>
    <name evidence="2" type="ORF">AM593_10623</name>
</gene>
<keyword evidence="3" id="KW-1185">Reference proteome</keyword>
<feature type="transmembrane region" description="Helical" evidence="1">
    <location>
        <begin position="61"/>
        <end position="82"/>
    </location>
</feature>
<keyword evidence="1" id="KW-0472">Membrane</keyword>
<accession>A0A3L5TT26</accession>
<keyword evidence="1" id="KW-0812">Transmembrane</keyword>
<evidence type="ECO:0000313" key="2">
    <source>
        <dbReference type="EMBL" id="OPL33105.1"/>
    </source>
</evidence>
<keyword evidence="1" id="KW-1133">Transmembrane helix</keyword>
<evidence type="ECO:0000256" key="1">
    <source>
        <dbReference type="SAM" id="Phobius"/>
    </source>
</evidence>
<dbReference type="Proteomes" id="UP000266721">
    <property type="component" value="Unassembled WGS sequence"/>
</dbReference>
<comment type="caution">
    <text evidence="2">The sequence shown here is derived from an EMBL/GenBank/DDBJ whole genome shotgun (WGS) entry which is preliminary data.</text>
</comment>